<evidence type="ECO:0008006" key="5">
    <source>
        <dbReference type="Google" id="ProtNLM"/>
    </source>
</evidence>
<accession>A0A916Z701</accession>
<proteinExistence type="predicted"/>
<dbReference type="Pfam" id="PF19577">
    <property type="entry name" value="DcaP"/>
    <property type="match status" value="1"/>
</dbReference>
<organism evidence="3 4">
    <name type="scientific">Croceicoccus mobilis</name>
    <dbReference type="NCBI Taxonomy" id="1703339"/>
    <lineage>
        <taxon>Bacteria</taxon>
        <taxon>Pseudomonadati</taxon>
        <taxon>Pseudomonadota</taxon>
        <taxon>Alphaproteobacteria</taxon>
        <taxon>Sphingomonadales</taxon>
        <taxon>Erythrobacteraceae</taxon>
        <taxon>Croceicoccus</taxon>
    </lineage>
</organism>
<evidence type="ECO:0000256" key="2">
    <source>
        <dbReference type="SAM" id="SignalP"/>
    </source>
</evidence>
<name>A0A916Z701_9SPHN</name>
<evidence type="ECO:0000313" key="4">
    <source>
        <dbReference type="Proteomes" id="UP000612349"/>
    </source>
</evidence>
<dbReference type="Proteomes" id="UP000612349">
    <property type="component" value="Unassembled WGS sequence"/>
</dbReference>
<feature type="coiled-coil region" evidence="1">
    <location>
        <begin position="20"/>
        <end position="47"/>
    </location>
</feature>
<keyword evidence="4" id="KW-1185">Reference proteome</keyword>
<reference evidence="3" key="2">
    <citation type="submission" date="2020-09" db="EMBL/GenBank/DDBJ databases">
        <authorList>
            <person name="Sun Q."/>
            <person name="Zhou Y."/>
        </authorList>
    </citation>
    <scope>NUCLEOTIDE SEQUENCE</scope>
    <source>
        <strain evidence="3">CGMCC 1.15360</strain>
    </source>
</reference>
<keyword evidence="1" id="KW-0175">Coiled coil</keyword>
<feature type="chain" id="PRO_5038057946" description="Porin" evidence="2">
    <location>
        <begin position="18"/>
        <end position="447"/>
    </location>
</feature>
<dbReference type="SUPFAM" id="SSF56935">
    <property type="entry name" value="Porins"/>
    <property type="match status" value="1"/>
</dbReference>
<gene>
    <name evidence="3" type="ORF">GCM10010990_31890</name>
</gene>
<dbReference type="AlphaFoldDB" id="A0A916Z701"/>
<comment type="caution">
    <text evidence="3">The sequence shown here is derived from an EMBL/GenBank/DDBJ whole genome shotgun (WGS) entry which is preliminary data.</text>
</comment>
<protein>
    <recommendedName>
        <fullName evidence="5">Porin</fullName>
    </recommendedName>
</protein>
<dbReference type="EMBL" id="BMIP01000008">
    <property type="protein sequence ID" value="GGD79601.1"/>
    <property type="molecule type" value="Genomic_DNA"/>
</dbReference>
<keyword evidence="2" id="KW-0732">Signal</keyword>
<evidence type="ECO:0000313" key="3">
    <source>
        <dbReference type="EMBL" id="GGD79601.1"/>
    </source>
</evidence>
<dbReference type="InterPro" id="IPR045748">
    <property type="entry name" value="DcaP"/>
</dbReference>
<reference evidence="3" key="1">
    <citation type="journal article" date="2014" name="Int. J. Syst. Evol. Microbiol.">
        <title>Complete genome sequence of Corynebacterium casei LMG S-19264T (=DSM 44701T), isolated from a smear-ripened cheese.</title>
        <authorList>
            <consortium name="US DOE Joint Genome Institute (JGI-PGF)"/>
            <person name="Walter F."/>
            <person name="Albersmeier A."/>
            <person name="Kalinowski J."/>
            <person name="Ruckert C."/>
        </authorList>
    </citation>
    <scope>NUCLEOTIDE SEQUENCE</scope>
    <source>
        <strain evidence="3">CGMCC 1.15360</strain>
    </source>
</reference>
<evidence type="ECO:0000256" key="1">
    <source>
        <dbReference type="SAM" id="Coils"/>
    </source>
</evidence>
<feature type="signal peptide" evidence="2">
    <location>
        <begin position="1"/>
        <end position="17"/>
    </location>
</feature>
<sequence length="447" mass="47898">MAALLAASALVPASASAQDNASIEDRLDRLEAMMERLEARLDAAQSTSAEDAAMAQEMRAAVAETRAVAEQQGQIETRVAAMEEKDTQGFRIGGTQFSLGGYVKMDAISQRTSGGQVPGDSINRDFLIPSLIPVGGSASGWDTHFHARQTRMILKTATPVGDKTLGSHIEMDFLVTSGGDQRVSNSYVPRMRQAFLTYGGWTFGQAWSTFQNVGALPESVDFVGVMPGTVFNRQAMIRYKTKSGISIAVEQPETTITNSVGGRILPSDDQMPDVIVRYDGPVTVAAIARQLNASDNVLASGSDSAWGYGVSVSGKIPIGEKDDFRFMGTVGDGLGRYIGANIVNDAAIDANGNLDPIFTYSGYAAFRHVWTDKMRSTIAGSYFKADNPVSLTSGSPTDNVWNAMANIIYSPVPKLDLGIEYMYAERENEAGASGNLQKVQATAKYAF</sequence>